<organism evidence="1">
    <name type="scientific">Rhizophora mucronata</name>
    <name type="common">Asiatic mangrove</name>
    <dbReference type="NCBI Taxonomy" id="61149"/>
    <lineage>
        <taxon>Eukaryota</taxon>
        <taxon>Viridiplantae</taxon>
        <taxon>Streptophyta</taxon>
        <taxon>Embryophyta</taxon>
        <taxon>Tracheophyta</taxon>
        <taxon>Spermatophyta</taxon>
        <taxon>Magnoliopsida</taxon>
        <taxon>eudicotyledons</taxon>
        <taxon>Gunneridae</taxon>
        <taxon>Pentapetalae</taxon>
        <taxon>rosids</taxon>
        <taxon>fabids</taxon>
        <taxon>Malpighiales</taxon>
        <taxon>Rhizophoraceae</taxon>
        <taxon>Rhizophora</taxon>
    </lineage>
</organism>
<reference evidence="1" key="1">
    <citation type="submission" date="2018-02" db="EMBL/GenBank/DDBJ databases">
        <title>Rhizophora mucronata_Transcriptome.</title>
        <authorList>
            <person name="Meera S.P."/>
            <person name="Sreeshan A."/>
            <person name="Augustine A."/>
        </authorList>
    </citation>
    <scope>NUCLEOTIDE SEQUENCE</scope>
    <source>
        <tissue evidence="1">Leaf</tissue>
    </source>
</reference>
<dbReference type="EMBL" id="GGEC01058871">
    <property type="protein sequence ID" value="MBX39355.1"/>
    <property type="molecule type" value="Transcribed_RNA"/>
</dbReference>
<name>A0A2P2NA37_RHIMU</name>
<accession>A0A2P2NA37</accession>
<protein>
    <submittedName>
        <fullName evidence="1">Uncharacterized protein</fullName>
    </submittedName>
</protein>
<proteinExistence type="predicted"/>
<dbReference type="AlphaFoldDB" id="A0A2P2NA37"/>
<evidence type="ECO:0000313" key="1">
    <source>
        <dbReference type="EMBL" id="MBX39355.1"/>
    </source>
</evidence>
<sequence>MSFYPFNLPMNFSIWVQGMYGEQERAIGDFKNNFDNLFIIGKIRIML</sequence>